<gene>
    <name evidence="1" type="ordered locus">Oweho_0665</name>
</gene>
<dbReference type="RefSeq" id="WP_014201040.1">
    <property type="nucleotide sequence ID" value="NC_016599.1"/>
</dbReference>
<reference evidence="1 2" key="1">
    <citation type="journal article" date="2012" name="Stand. Genomic Sci.">
        <title>Genome sequence of the orange-pigmented seawater bacterium Owenweeksia hongkongensis type strain (UST20020801(T)).</title>
        <authorList>
            <person name="Riedel T."/>
            <person name="Held B."/>
            <person name="Nolan M."/>
            <person name="Lucas S."/>
            <person name="Lapidus A."/>
            <person name="Tice H."/>
            <person name="Del Rio T.G."/>
            <person name="Cheng J.F."/>
            <person name="Han C."/>
            <person name="Tapia R."/>
            <person name="Goodwin L.A."/>
            <person name="Pitluck S."/>
            <person name="Liolios K."/>
            <person name="Mavromatis K."/>
            <person name="Pagani I."/>
            <person name="Ivanova N."/>
            <person name="Mikhailova N."/>
            <person name="Pati A."/>
            <person name="Chen A."/>
            <person name="Palaniappan K."/>
            <person name="Rohde M."/>
            <person name="Tindall B.J."/>
            <person name="Detter J.C."/>
            <person name="Goker M."/>
            <person name="Woyke T."/>
            <person name="Bristow J."/>
            <person name="Eisen J.A."/>
            <person name="Markowitz V."/>
            <person name="Hugenholtz P."/>
            <person name="Klenk H.P."/>
            <person name="Kyrpides N.C."/>
        </authorList>
    </citation>
    <scope>NUCLEOTIDE SEQUENCE</scope>
    <source>
        <strain evidence="2">DSM 17368 / JCM 12287 / NRRL B-23963</strain>
    </source>
</reference>
<evidence type="ECO:0000313" key="1">
    <source>
        <dbReference type="EMBL" id="AEV31679.1"/>
    </source>
</evidence>
<proteinExistence type="predicted"/>
<organism evidence="1 2">
    <name type="scientific">Owenweeksia hongkongensis (strain DSM 17368 / CIP 108786 / JCM 12287 / NRRL B-23963 / UST20020801)</name>
    <dbReference type="NCBI Taxonomy" id="926562"/>
    <lineage>
        <taxon>Bacteria</taxon>
        <taxon>Pseudomonadati</taxon>
        <taxon>Bacteroidota</taxon>
        <taxon>Flavobacteriia</taxon>
        <taxon>Flavobacteriales</taxon>
        <taxon>Owenweeksiaceae</taxon>
        <taxon>Owenweeksia</taxon>
    </lineage>
</organism>
<sequence length="127" mass="14481">MNRILPSIQKTIVLSGIIVFVAACSQKTAPASKVEKPYDGPKVTYNEHIAPLMERSCSPCHYPSKNGRKQPFDTYTSVKERHDDILYRVQLPSNNFRHMPYMNENPSLTAEEIQMLKNWAHGGFLES</sequence>
<dbReference type="eggNOG" id="COG2010">
    <property type="taxonomic scope" value="Bacteria"/>
</dbReference>
<evidence type="ECO:0008006" key="3">
    <source>
        <dbReference type="Google" id="ProtNLM"/>
    </source>
</evidence>
<protein>
    <recommendedName>
        <fullName evidence="3">Cytochrome c domain-containing protein</fullName>
    </recommendedName>
</protein>
<keyword evidence="2" id="KW-1185">Reference proteome</keyword>
<evidence type="ECO:0000313" key="2">
    <source>
        <dbReference type="Proteomes" id="UP000005631"/>
    </source>
</evidence>
<dbReference type="Proteomes" id="UP000005631">
    <property type="component" value="Chromosome"/>
</dbReference>
<dbReference type="HOGENOM" id="CLU_141559_0_0_10"/>
<dbReference type="GO" id="GO:0020037">
    <property type="term" value="F:heme binding"/>
    <property type="evidence" value="ECO:0007669"/>
    <property type="project" value="InterPro"/>
</dbReference>
<dbReference type="KEGG" id="oho:Oweho_0665"/>
<dbReference type="Gene3D" id="1.10.760.10">
    <property type="entry name" value="Cytochrome c-like domain"/>
    <property type="match status" value="1"/>
</dbReference>
<accession>G8R108</accession>
<dbReference type="AlphaFoldDB" id="G8R108"/>
<dbReference type="GO" id="GO:0009055">
    <property type="term" value="F:electron transfer activity"/>
    <property type="evidence" value="ECO:0007669"/>
    <property type="project" value="InterPro"/>
</dbReference>
<dbReference type="STRING" id="926562.Oweho_0665"/>
<dbReference type="EMBL" id="CP003156">
    <property type="protein sequence ID" value="AEV31679.1"/>
    <property type="molecule type" value="Genomic_DNA"/>
</dbReference>
<dbReference type="PROSITE" id="PS51257">
    <property type="entry name" value="PROKAR_LIPOPROTEIN"/>
    <property type="match status" value="1"/>
</dbReference>
<dbReference type="InterPro" id="IPR036909">
    <property type="entry name" value="Cyt_c-like_dom_sf"/>
</dbReference>
<dbReference type="OrthoDB" id="9786191at2"/>
<name>G8R108_OWEHD</name>
<dbReference type="SUPFAM" id="SSF46626">
    <property type="entry name" value="Cytochrome c"/>
    <property type="match status" value="1"/>
</dbReference>